<gene>
    <name evidence="1" type="ORF">NC653_004591</name>
</gene>
<name>A0AAD6RUR0_9ROSI</name>
<sequence>MSFAFFCNSVVKLTDRCSCLNPCTVIFNVNLDSSKLGEVYNNEWCFNSSGIRETLIVMASTADSKVNSKLLTANNRCLDMGFIQRSENKLRFWHRRQQLNSS</sequence>
<protein>
    <submittedName>
        <fullName evidence="1">Uncharacterized protein</fullName>
    </submittedName>
</protein>
<organism evidence="1 2">
    <name type="scientific">Populus alba x Populus x berolinensis</name>
    <dbReference type="NCBI Taxonomy" id="444605"/>
    <lineage>
        <taxon>Eukaryota</taxon>
        <taxon>Viridiplantae</taxon>
        <taxon>Streptophyta</taxon>
        <taxon>Embryophyta</taxon>
        <taxon>Tracheophyta</taxon>
        <taxon>Spermatophyta</taxon>
        <taxon>Magnoliopsida</taxon>
        <taxon>eudicotyledons</taxon>
        <taxon>Gunneridae</taxon>
        <taxon>Pentapetalae</taxon>
        <taxon>rosids</taxon>
        <taxon>fabids</taxon>
        <taxon>Malpighiales</taxon>
        <taxon>Salicaceae</taxon>
        <taxon>Saliceae</taxon>
        <taxon>Populus</taxon>
    </lineage>
</organism>
<keyword evidence="2" id="KW-1185">Reference proteome</keyword>
<proteinExistence type="predicted"/>
<accession>A0AAD6RUR0</accession>
<dbReference type="EMBL" id="JAQIZT010000001">
    <property type="protein sequence ID" value="KAJ7015332.1"/>
    <property type="molecule type" value="Genomic_DNA"/>
</dbReference>
<dbReference type="AlphaFoldDB" id="A0AAD6RUR0"/>
<comment type="caution">
    <text evidence="1">The sequence shown here is derived from an EMBL/GenBank/DDBJ whole genome shotgun (WGS) entry which is preliminary data.</text>
</comment>
<reference evidence="1 2" key="1">
    <citation type="journal article" date="2023" name="Mol. Ecol. Resour.">
        <title>Chromosome-level genome assembly of a triploid poplar Populus alba 'Berolinensis'.</title>
        <authorList>
            <person name="Chen S."/>
            <person name="Yu Y."/>
            <person name="Wang X."/>
            <person name="Wang S."/>
            <person name="Zhang T."/>
            <person name="Zhou Y."/>
            <person name="He R."/>
            <person name="Meng N."/>
            <person name="Wang Y."/>
            <person name="Liu W."/>
            <person name="Liu Z."/>
            <person name="Liu J."/>
            <person name="Guo Q."/>
            <person name="Huang H."/>
            <person name="Sederoff R.R."/>
            <person name="Wang G."/>
            <person name="Qu G."/>
            <person name="Chen S."/>
        </authorList>
    </citation>
    <scope>NUCLEOTIDE SEQUENCE [LARGE SCALE GENOMIC DNA]</scope>
    <source>
        <strain evidence="1">SC-2020</strain>
    </source>
</reference>
<evidence type="ECO:0000313" key="2">
    <source>
        <dbReference type="Proteomes" id="UP001164929"/>
    </source>
</evidence>
<dbReference type="Proteomes" id="UP001164929">
    <property type="component" value="Chromosome 1"/>
</dbReference>
<evidence type="ECO:0000313" key="1">
    <source>
        <dbReference type="EMBL" id="KAJ7015332.1"/>
    </source>
</evidence>